<protein>
    <submittedName>
        <fullName evidence="1">Uncharacterized protein</fullName>
    </submittedName>
</protein>
<reference evidence="1" key="1">
    <citation type="submission" date="2019-03" db="EMBL/GenBank/DDBJ databases">
        <authorList>
            <consortium name="Pathogen Informatics"/>
        </authorList>
    </citation>
    <scope>NUCLEOTIDE SEQUENCE</scope>
    <source>
        <strain evidence="1">5012STDY7626458</strain>
    </source>
</reference>
<dbReference type="AlphaFoldDB" id="A0A486RXB6"/>
<dbReference type="EMBL" id="CAAHDA010000002">
    <property type="protein sequence ID" value="VGM06688.1"/>
    <property type="molecule type" value="Genomic_DNA"/>
</dbReference>
<sequence>MNSNSNMTALKGRIKFVQDKLDSMSAKSEMSFADRLIFNNMDSYLSDLKAEQVAEDARHPLLDFMELRLKGVVVDLGTIPLELLGVISHNLAALVQRATHKLASGKDSHKVPYEIKSSLNMRLAELSPGSTRLGLTFSTGDCELVETVSSKAVKEIIGLLDTNDASVMMNQIAEIGYNSAQSLKRIVEECDKNHVDFDLSWIGPFSDGARIVKVSSKKIKMLSDRLASTTISQPVTESIVGVLASLSKYGKMDIELDGEKIKASFPIEMLDEIQKSHKVGQQVSLSVEVTDIYNENLGLHRKNYRVKSLR</sequence>
<organism evidence="1">
    <name type="scientific">Klebsiella pneumoniae</name>
    <dbReference type="NCBI Taxonomy" id="573"/>
    <lineage>
        <taxon>Bacteria</taxon>
        <taxon>Pseudomonadati</taxon>
        <taxon>Pseudomonadota</taxon>
        <taxon>Gammaproteobacteria</taxon>
        <taxon>Enterobacterales</taxon>
        <taxon>Enterobacteriaceae</taxon>
        <taxon>Klebsiella/Raoultella group</taxon>
        <taxon>Klebsiella</taxon>
        <taxon>Klebsiella pneumoniae complex</taxon>
    </lineage>
</organism>
<dbReference type="RefSeq" id="WP_086647505.1">
    <property type="nucleotide sequence ID" value="NZ_CP139497.1"/>
</dbReference>
<name>A0A486RXB6_KLEPN</name>
<gene>
    <name evidence="1" type="ORF">SAMEA4873654_01974</name>
</gene>
<proteinExistence type="predicted"/>
<accession>A0A486RXB6</accession>
<evidence type="ECO:0000313" key="1">
    <source>
        <dbReference type="EMBL" id="VGM06688.1"/>
    </source>
</evidence>